<dbReference type="Gene3D" id="3.40.50.2300">
    <property type="match status" value="1"/>
</dbReference>
<sequence length="1182" mass="125368">MNLTPAVQSGKLGALPSAFPWVPMIGAALAYFALGRLSILLAVSPDDGTLLWLPAGMALVVLVQWGTRIWPGLWLGAFASALLQYTGDASSAGLTGTALLAATIIASGALAQALLGARLARPFTEDSVPLARAVDAARFLVLTGPLACLVSATVGTLALYALRGLPIADMVPNWVTWYAGDTLGVLVLAPMILLTLPHARNGWRRRIAAIVIPLLGTAALLEAGSFLYNRYEVQVARGTFEAQANDLVYRVATRLDRTEDRLRAIGGFINHSDTLNPAEFAVFTQALGSTPGISAQAWAPDKLADRSTGILPLQLVYPQASEGGHLSVKPVARIPQAALLRAAETGHRALAASPGNAPTLEWWMLVPVYAPGFAAGGADEATRVAALRGFAVARLDLSQLFADIAGKAGRVGIAFRVRGLAAWHPSAPLIGYDVPAGRAPDWSQPISQRFAGAGLELEVWNFHPWQPGHTSGSMLFLAACLLAMLLVGVFVLTTSGFGLRLAQEVQQRTAELRATRDAAEAATRAKSDFLAAMSHEIRTPMNGVIGMLDVLTQTSLKGYQMEMVELIRESAYALLSIIEDILDFSKIEAGKLAIEQQSMSVEDVVEKVCTLLDRMAEKKHVELTLFVDPELPQALQGDALRLRQILTNLVNNAIKFSSGLERPGQVAVRARMAGLEDGQVWVECVVHDNGIGMDEATQARLFTPFEQADVSTTRRFGGTGLGLAIARQLAQMMGGDITVQSELGAGSTFTVRLPLIALPQPAPTPSLVAGLPCLVIGPEVGLTADVAMHLAHAGAQVQRAAAIDAVSTRADPPSEILWVWVLDTEGAPPPLDALHTAAGLRSRGDVRLLIIGRGKRRRPRRTAPNLVQIDGNLLTRRYILQAVAIAAGRAAEEEWNETVGLARAAFEAPSHEEAVRQGKLVLVAEDNETNQQVIRRQLALLGLAAEVAGDGLEAFARWKTGEYALLLTDVHMPRMDGYELTASIRAAEAQAGMGHTPIIALTANALKGEAEHCQAAGMDDYLSKPVRQADLKTMLEKWLPSAKALPELPQAPAAAVAERPVDVSKLRELVGDDAAVIREFLQDFRVSAASIAAELQAACESGWLAGAGAAAHKLKSSARSVGALGLGALCEQIEQAGKAGDGAALTGLLPRFNAEMIAVDDDLAAWLAEATPREAGKNGEHA</sequence>
<evidence type="ECO:0000259" key="16">
    <source>
        <dbReference type="PROSITE" id="PS50110"/>
    </source>
</evidence>
<dbReference type="Pfam" id="PF05231">
    <property type="entry name" value="MASE1"/>
    <property type="match status" value="1"/>
</dbReference>
<evidence type="ECO:0000256" key="12">
    <source>
        <dbReference type="ARBA" id="ARBA00023012"/>
    </source>
</evidence>
<feature type="transmembrane region" description="Helical" evidence="14">
    <location>
        <begin position="20"/>
        <end position="43"/>
    </location>
</feature>
<reference evidence="18" key="1">
    <citation type="submission" date="2009-10" db="EMBL/GenBank/DDBJ databases">
        <title>Diversity of trophic interactions inside an arsenic-rich microbial ecosystem.</title>
        <authorList>
            <person name="Bertin P.N."/>
            <person name="Heinrich-Salmeron A."/>
            <person name="Pelletier E."/>
            <person name="Goulhen-Chollet F."/>
            <person name="Arsene-Ploetze F."/>
            <person name="Gallien S."/>
            <person name="Calteau A."/>
            <person name="Vallenet D."/>
            <person name="Casiot C."/>
            <person name="Chane-Woon-Ming B."/>
            <person name="Giloteaux L."/>
            <person name="Barakat M."/>
            <person name="Bonnefoy V."/>
            <person name="Bruneel O."/>
            <person name="Chandler M."/>
            <person name="Cleiss J."/>
            <person name="Duran R."/>
            <person name="Elbaz-Poulichet F."/>
            <person name="Fonknechten N."/>
            <person name="Lauga B."/>
            <person name="Mornico D."/>
            <person name="Ortet P."/>
            <person name="Schaeffer C."/>
            <person name="Siguier P."/>
            <person name="Alexander Thil Smith A."/>
            <person name="Van Dorsselaer A."/>
            <person name="Weissenbach J."/>
            <person name="Medigue C."/>
            <person name="Le Paslier D."/>
        </authorList>
    </citation>
    <scope>NUCLEOTIDE SEQUENCE</scope>
</reference>
<dbReference type="GO" id="GO:0005886">
    <property type="term" value="C:plasma membrane"/>
    <property type="evidence" value="ECO:0007669"/>
    <property type="project" value="UniProtKB-SubCell"/>
</dbReference>
<dbReference type="CDD" id="cd17546">
    <property type="entry name" value="REC_hyHK_CKI1_RcsC-like"/>
    <property type="match status" value="1"/>
</dbReference>
<dbReference type="SUPFAM" id="SSF47384">
    <property type="entry name" value="Homodimeric domain of signal transducing histidine kinase"/>
    <property type="match status" value="1"/>
</dbReference>
<dbReference type="Gene3D" id="3.30.565.10">
    <property type="entry name" value="Histidine kinase-like ATPase, C-terminal domain"/>
    <property type="match status" value="1"/>
</dbReference>
<dbReference type="AlphaFoldDB" id="E6PP98"/>
<dbReference type="PROSITE" id="PS50110">
    <property type="entry name" value="RESPONSE_REGULATORY"/>
    <property type="match status" value="1"/>
</dbReference>
<dbReference type="PANTHER" id="PTHR45339">
    <property type="entry name" value="HYBRID SIGNAL TRANSDUCTION HISTIDINE KINASE J"/>
    <property type="match status" value="1"/>
</dbReference>
<dbReference type="SUPFAM" id="SSF47226">
    <property type="entry name" value="Histidine-containing phosphotransfer domain, HPT domain"/>
    <property type="match status" value="1"/>
</dbReference>
<dbReference type="SMART" id="SM00073">
    <property type="entry name" value="HPT"/>
    <property type="match status" value="1"/>
</dbReference>
<dbReference type="PANTHER" id="PTHR45339:SF1">
    <property type="entry name" value="HYBRID SIGNAL TRANSDUCTION HISTIDINE KINASE J"/>
    <property type="match status" value="1"/>
</dbReference>
<dbReference type="InterPro" id="IPR036890">
    <property type="entry name" value="HATPase_C_sf"/>
</dbReference>
<gene>
    <name evidence="18" type="ORF">CARN2_2466</name>
</gene>
<dbReference type="InterPro" id="IPR004358">
    <property type="entry name" value="Sig_transdc_His_kin-like_C"/>
</dbReference>
<dbReference type="InterPro" id="IPR008207">
    <property type="entry name" value="Sig_transdc_His_kin_Hpt_dom"/>
</dbReference>
<evidence type="ECO:0000313" key="18">
    <source>
        <dbReference type="EMBL" id="CBH96750.1"/>
    </source>
</evidence>
<dbReference type="Pfam" id="PF00512">
    <property type="entry name" value="HisKA"/>
    <property type="match status" value="1"/>
</dbReference>
<dbReference type="Pfam" id="PF02518">
    <property type="entry name" value="HATPase_c"/>
    <property type="match status" value="1"/>
</dbReference>
<dbReference type="Gene3D" id="1.20.120.160">
    <property type="entry name" value="HPT domain"/>
    <property type="match status" value="1"/>
</dbReference>
<dbReference type="SUPFAM" id="SSF55874">
    <property type="entry name" value="ATPase domain of HSP90 chaperone/DNA topoisomerase II/histidine kinase"/>
    <property type="match status" value="1"/>
</dbReference>
<comment type="subcellular location">
    <subcellularLocation>
        <location evidence="2">Cell membrane</location>
        <topology evidence="2">Multi-pass membrane protein</topology>
    </subcellularLocation>
</comment>
<accession>E6PP98</accession>
<evidence type="ECO:0000256" key="1">
    <source>
        <dbReference type="ARBA" id="ARBA00000085"/>
    </source>
</evidence>
<evidence type="ECO:0000256" key="2">
    <source>
        <dbReference type="ARBA" id="ARBA00004651"/>
    </source>
</evidence>
<organism evidence="18">
    <name type="scientific">mine drainage metagenome</name>
    <dbReference type="NCBI Taxonomy" id="410659"/>
    <lineage>
        <taxon>unclassified sequences</taxon>
        <taxon>metagenomes</taxon>
        <taxon>ecological metagenomes</taxon>
    </lineage>
</organism>
<dbReference type="SMART" id="SM00387">
    <property type="entry name" value="HATPase_c"/>
    <property type="match status" value="1"/>
</dbReference>
<dbReference type="FunFam" id="1.10.287.130:FF:000002">
    <property type="entry name" value="Two-component osmosensing histidine kinase"/>
    <property type="match status" value="1"/>
</dbReference>
<feature type="transmembrane region" description="Helical" evidence="14">
    <location>
        <begin position="474"/>
        <end position="499"/>
    </location>
</feature>
<keyword evidence="7 14" id="KW-0812">Transmembrane</keyword>
<feature type="domain" description="Response regulatory" evidence="16">
    <location>
        <begin position="920"/>
        <end position="1039"/>
    </location>
</feature>
<evidence type="ECO:0000256" key="9">
    <source>
        <dbReference type="ARBA" id="ARBA00022777"/>
    </source>
</evidence>
<feature type="transmembrane region" description="Helical" evidence="14">
    <location>
        <begin position="50"/>
        <end position="71"/>
    </location>
</feature>
<evidence type="ECO:0000256" key="13">
    <source>
        <dbReference type="ARBA" id="ARBA00023136"/>
    </source>
</evidence>
<evidence type="ECO:0000259" key="17">
    <source>
        <dbReference type="PROSITE" id="PS50894"/>
    </source>
</evidence>
<dbReference type="CDD" id="cd00082">
    <property type="entry name" value="HisKA"/>
    <property type="match status" value="1"/>
</dbReference>
<evidence type="ECO:0000256" key="5">
    <source>
        <dbReference type="ARBA" id="ARBA00022553"/>
    </source>
</evidence>
<dbReference type="InterPro" id="IPR001789">
    <property type="entry name" value="Sig_transdc_resp-reg_receiver"/>
</dbReference>
<dbReference type="EC" id="2.7.13.3" evidence="3"/>
<dbReference type="SMART" id="SM00448">
    <property type="entry name" value="REC"/>
    <property type="match status" value="1"/>
</dbReference>
<dbReference type="InterPro" id="IPR003594">
    <property type="entry name" value="HATPase_dom"/>
</dbReference>
<keyword evidence="9 18" id="KW-0418">Kinase</keyword>
<dbReference type="GO" id="GO:0000155">
    <property type="term" value="F:phosphorelay sensor kinase activity"/>
    <property type="evidence" value="ECO:0007669"/>
    <property type="project" value="InterPro"/>
</dbReference>
<comment type="caution">
    <text evidence="18">The sequence shown here is derived from an EMBL/GenBank/DDBJ whole genome shotgun (WGS) entry which is preliminary data.</text>
</comment>
<feature type="transmembrane region" description="Helical" evidence="14">
    <location>
        <begin position="136"/>
        <end position="162"/>
    </location>
</feature>
<evidence type="ECO:0000256" key="6">
    <source>
        <dbReference type="ARBA" id="ARBA00022679"/>
    </source>
</evidence>
<dbReference type="EMBL" id="CABM01000031">
    <property type="protein sequence ID" value="CBH96750.1"/>
    <property type="molecule type" value="Genomic_DNA"/>
</dbReference>
<evidence type="ECO:0000259" key="15">
    <source>
        <dbReference type="PROSITE" id="PS50109"/>
    </source>
</evidence>
<dbReference type="PROSITE" id="PS50894">
    <property type="entry name" value="HPT"/>
    <property type="match status" value="1"/>
</dbReference>
<evidence type="ECO:0000256" key="7">
    <source>
        <dbReference type="ARBA" id="ARBA00022692"/>
    </source>
</evidence>
<evidence type="ECO:0000256" key="3">
    <source>
        <dbReference type="ARBA" id="ARBA00012438"/>
    </source>
</evidence>
<dbReference type="CDD" id="cd16922">
    <property type="entry name" value="HATPase_EvgS-ArcB-TorS-like"/>
    <property type="match status" value="1"/>
</dbReference>
<keyword evidence="10" id="KW-0067">ATP-binding</keyword>
<name>E6PP98_9ZZZZ</name>
<keyword evidence="12" id="KW-0902">Two-component regulatory system</keyword>
<evidence type="ECO:0000256" key="10">
    <source>
        <dbReference type="ARBA" id="ARBA00022840"/>
    </source>
</evidence>
<dbReference type="InterPro" id="IPR036097">
    <property type="entry name" value="HisK_dim/P_sf"/>
</dbReference>
<keyword evidence="6 18" id="KW-0808">Transferase</keyword>
<evidence type="ECO:0000256" key="8">
    <source>
        <dbReference type="ARBA" id="ARBA00022741"/>
    </source>
</evidence>
<feature type="domain" description="Histidine kinase" evidence="15">
    <location>
        <begin position="532"/>
        <end position="757"/>
    </location>
</feature>
<dbReference type="PROSITE" id="PS50109">
    <property type="entry name" value="HIS_KIN"/>
    <property type="match status" value="1"/>
</dbReference>
<protein>
    <recommendedName>
        <fullName evidence="3">histidine kinase</fullName>
        <ecNumber evidence="3">2.7.13.3</ecNumber>
    </recommendedName>
</protein>
<dbReference type="SMART" id="SM00388">
    <property type="entry name" value="HisKA"/>
    <property type="match status" value="1"/>
</dbReference>
<dbReference type="InterPro" id="IPR036641">
    <property type="entry name" value="HPT_dom_sf"/>
</dbReference>
<keyword evidence="11 14" id="KW-1133">Transmembrane helix</keyword>
<dbReference type="InterPro" id="IPR007895">
    <property type="entry name" value="MASE1"/>
</dbReference>
<keyword evidence="5" id="KW-0597">Phosphoprotein</keyword>
<dbReference type="GO" id="GO:0005524">
    <property type="term" value="F:ATP binding"/>
    <property type="evidence" value="ECO:0007669"/>
    <property type="project" value="UniProtKB-KW"/>
</dbReference>
<dbReference type="PRINTS" id="PR00344">
    <property type="entry name" value="BCTRLSENSOR"/>
</dbReference>
<dbReference type="SUPFAM" id="SSF52172">
    <property type="entry name" value="CheY-like"/>
    <property type="match status" value="1"/>
</dbReference>
<dbReference type="InterPro" id="IPR011006">
    <property type="entry name" value="CheY-like_superfamily"/>
</dbReference>
<feature type="transmembrane region" description="Helical" evidence="14">
    <location>
        <begin position="91"/>
        <end position="115"/>
    </location>
</feature>
<keyword evidence="8" id="KW-0547">Nucleotide-binding</keyword>
<dbReference type="InterPro" id="IPR005467">
    <property type="entry name" value="His_kinase_dom"/>
</dbReference>
<dbReference type="Pfam" id="PF01627">
    <property type="entry name" value="Hpt"/>
    <property type="match status" value="1"/>
</dbReference>
<feature type="transmembrane region" description="Helical" evidence="14">
    <location>
        <begin position="208"/>
        <end position="228"/>
    </location>
</feature>
<evidence type="ECO:0000256" key="4">
    <source>
        <dbReference type="ARBA" id="ARBA00022475"/>
    </source>
</evidence>
<dbReference type="Pfam" id="PF00072">
    <property type="entry name" value="Response_reg"/>
    <property type="match status" value="1"/>
</dbReference>
<keyword evidence="4" id="KW-1003">Cell membrane</keyword>
<comment type="catalytic activity">
    <reaction evidence="1">
        <text>ATP + protein L-histidine = ADP + protein N-phospho-L-histidine.</text>
        <dbReference type="EC" id="2.7.13.3"/>
    </reaction>
</comment>
<feature type="transmembrane region" description="Helical" evidence="14">
    <location>
        <begin position="174"/>
        <end position="196"/>
    </location>
</feature>
<dbReference type="FunFam" id="3.30.565.10:FF:000010">
    <property type="entry name" value="Sensor histidine kinase RcsC"/>
    <property type="match status" value="1"/>
</dbReference>
<keyword evidence="13 14" id="KW-0472">Membrane</keyword>
<evidence type="ECO:0000256" key="14">
    <source>
        <dbReference type="SAM" id="Phobius"/>
    </source>
</evidence>
<dbReference type="InterPro" id="IPR003661">
    <property type="entry name" value="HisK_dim/P_dom"/>
</dbReference>
<dbReference type="Gene3D" id="1.10.287.130">
    <property type="match status" value="1"/>
</dbReference>
<proteinExistence type="predicted"/>
<evidence type="ECO:0000256" key="11">
    <source>
        <dbReference type="ARBA" id="ARBA00022989"/>
    </source>
</evidence>
<feature type="domain" description="HPt" evidence="17">
    <location>
        <begin position="1073"/>
        <end position="1166"/>
    </location>
</feature>